<organism evidence="1 2">
    <name type="scientific">Periconia macrospinosa</name>
    <dbReference type="NCBI Taxonomy" id="97972"/>
    <lineage>
        <taxon>Eukaryota</taxon>
        <taxon>Fungi</taxon>
        <taxon>Dikarya</taxon>
        <taxon>Ascomycota</taxon>
        <taxon>Pezizomycotina</taxon>
        <taxon>Dothideomycetes</taxon>
        <taxon>Pleosporomycetidae</taxon>
        <taxon>Pleosporales</taxon>
        <taxon>Massarineae</taxon>
        <taxon>Periconiaceae</taxon>
        <taxon>Periconia</taxon>
    </lineage>
</organism>
<dbReference type="EMBL" id="KZ805327">
    <property type="protein sequence ID" value="PVI03777.1"/>
    <property type="molecule type" value="Genomic_DNA"/>
</dbReference>
<protein>
    <submittedName>
        <fullName evidence="1">Uncharacterized protein</fullName>
    </submittedName>
</protein>
<accession>A0A2V1DZU1</accession>
<dbReference type="Proteomes" id="UP000244855">
    <property type="component" value="Unassembled WGS sequence"/>
</dbReference>
<dbReference type="OrthoDB" id="1896086at2759"/>
<evidence type="ECO:0000313" key="2">
    <source>
        <dbReference type="Proteomes" id="UP000244855"/>
    </source>
</evidence>
<sequence>MSPGWRIWTSGTLGLPTVEDIVADLRSCGVATDPKNTNIFYSYGANNKKVVKNVINVNRFIQANPDLNAKSINHILPQSWYIALKEKYPGADSGGSMVQKAFNARNSQAYAKVSHDEVYVLIGGGVNIYTEPTVQATPGGENLRWVGRHNVWYDYEFRTLQMNQQVTAIYTVNAETLQVDRTPDGSWVRGRHGQNAAHHVDANTVTSTSLTRQKVAYLRAHPEECGNFENDWISQNQNWFSQDQWCSSFSSSFSFSSYPGQG</sequence>
<proteinExistence type="predicted"/>
<reference evidence="1 2" key="1">
    <citation type="journal article" date="2018" name="Sci. Rep.">
        <title>Comparative genomics provides insights into the lifestyle and reveals functional heterogeneity of dark septate endophytic fungi.</title>
        <authorList>
            <person name="Knapp D.G."/>
            <person name="Nemeth J.B."/>
            <person name="Barry K."/>
            <person name="Hainaut M."/>
            <person name="Henrissat B."/>
            <person name="Johnson J."/>
            <person name="Kuo A."/>
            <person name="Lim J.H.P."/>
            <person name="Lipzen A."/>
            <person name="Nolan M."/>
            <person name="Ohm R.A."/>
            <person name="Tamas L."/>
            <person name="Grigoriev I.V."/>
            <person name="Spatafora J.W."/>
            <person name="Nagy L.G."/>
            <person name="Kovacs G.M."/>
        </authorList>
    </citation>
    <scope>NUCLEOTIDE SEQUENCE [LARGE SCALE GENOMIC DNA]</scope>
    <source>
        <strain evidence="1 2">DSE2036</strain>
    </source>
</reference>
<dbReference type="AlphaFoldDB" id="A0A2V1DZU1"/>
<keyword evidence="2" id="KW-1185">Reference proteome</keyword>
<name>A0A2V1DZU1_9PLEO</name>
<evidence type="ECO:0000313" key="1">
    <source>
        <dbReference type="EMBL" id="PVI03777.1"/>
    </source>
</evidence>
<gene>
    <name evidence="1" type="ORF">DM02DRAFT_669504</name>
</gene>